<feature type="compositionally biased region" description="Gly residues" evidence="1">
    <location>
        <begin position="431"/>
        <end position="441"/>
    </location>
</feature>
<proteinExistence type="predicted"/>
<feature type="region of interest" description="Disordered" evidence="1">
    <location>
        <begin position="30"/>
        <end position="91"/>
    </location>
</feature>
<dbReference type="eggNOG" id="ENOG502TFVB">
    <property type="taxonomic scope" value="Eukaryota"/>
</dbReference>
<dbReference type="Proteomes" id="UP000008068">
    <property type="component" value="Unassembled WGS sequence"/>
</dbReference>
<feature type="compositionally biased region" description="Acidic residues" evidence="1">
    <location>
        <begin position="126"/>
        <end position="144"/>
    </location>
</feature>
<feature type="region of interest" description="Disordered" evidence="1">
    <location>
        <begin position="421"/>
        <end position="441"/>
    </location>
</feature>
<keyword evidence="3" id="KW-1185">Reference proteome</keyword>
<dbReference type="OMA" id="RHGCDYN"/>
<dbReference type="OrthoDB" id="5805599at2759"/>
<sequence length="617" mass="69476">MSERVEIPIEGGDFDYDEDQIQELDHFDIGEEEDPEEVTAREAGVWEDAIQRVPLSRQPRKSAPKKPGRKRQGEIIHIPKRQPPRGCAQRVKSYQQYDTFGDDEEDGDEEEDMVEQHDIQEEMVMEEGVEEDDSDPEPLDEDGEPSTSKMFRVFVRKDGSGMHYDWPIYQDSVISLKDVVHIISSEAQGIQKSLICTTIPEEFTNNGTFIIHFEEEESLGKEAICNDGLGTWNSAQMFVRKYIVAEGSGRGRPMMTQKNDHNLKIVCEQFLHPGTDTRGDFIRKIYTGFDKDEHLIPYVVISYEWMGQPHPLTVYEDDTEKQQPFEQMTWKKCSRPDDQVPILARHGCDYNSAVAILLSAEKCTSYGKSVPQYVQECISFVLDVEACGGHRALFMDGNEWQRPSGSHRFFRISYPGGGGGGQNSGNLNNGSGVGSSSSGGGGGGQWSIERCPANFSAANSDIQVLCRRYNGQKYSSAVGFVRKIYQLKILPTCPIDIAAQLVNQNLAIVSYSYRNSAMPTFIEQPPEGGKLPNGELVGEEVEVVNGEVIFDEVLGSEMRQMVEAVELKKKTNEQRLMGILQRIHRLDEICKKEHWPDATAEVQQLMEISTLLEGYIN</sequence>
<gene>
    <name evidence="2" type="ORF">CAEBREN_06261</name>
</gene>
<dbReference type="STRING" id="135651.G0P6L5"/>
<protein>
    <submittedName>
        <fullName evidence="2">Uncharacterized protein</fullName>
    </submittedName>
</protein>
<dbReference type="InParanoid" id="G0P6L5"/>
<organism evidence="3">
    <name type="scientific">Caenorhabditis brenneri</name>
    <name type="common">Nematode worm</name>
    <dbReference type="NCBI Taxonomy" id="135651"/>
    <lineage>
        <taxon>Eukaryota</taxon>
        <taxon>Metazoa</taxon>
        <taxon>Ecdysozoa</taxon>
        <taxon>Nematoda</taxon>
        <taxon>Chromadorea</taxon>
        <taxon>Rhabditida</taxon>
        <taxon>Rhabditina</taxon>
        <taxon>Rhabditomorpha</taxon>
        <taxon>Rhabditoidea</taxon>
        <taxon>Rhabditidae</taxon>
        <taxon>Peloderinae</taxon>
        <taxon>Caenorhabditis</taxon>
    </lineage>
</organism>
<name>G0P6L5_CAEBE</name>
<reference evidence="3" key="1">
    <citation type="submission" date="2011-07" db="EMBL/GenBank/DDBJ databases">
        <authorList>
            <consortium name="Caenorhabditis brenneri Sequencing and Analysis Consortium"/>
            <person name="Wilson R.K."/>
        </authorList>
    </citation>
    <scope>NUCLEOTIDE SEQUENCE [LARGE SCALE GENOMIC DNA]</scope>
    <source>
        <strain evidence="3">PB2801</strain>
    </source>
</reference>
<feature type="region of interest" description="Disordered" evidence="1">
    <location>
        <begin position="126"/>
        <end position="146"/>
    </location>
</feature>
<evidence type="ECO:0000256" key="1">
    <source>
        <dbReference type="SAM" id="MobiDB-lite"/>
    </source>
</evidence>
<accession>G0P6L5</accession>
<evidence type="ECO:0000313" key="2">
    <source>
        <dbReference type="EMBL" id="EGT46487.1"/>
    </source>
</evidence>
<dbReference type="FunCoup" id="G0P6L5">
    <property type="interactions" value="1264"/>
</dbReference>
<feature type="compositionally biased region" description="Basic residues" evidence="1">
    <location>
        <begin position="58"/>
        <end position="70"/>
    </location>
</feature>
<dbReference type="AlphaFoldDB" id="G0P6L5"/>
<dbReference type="EMBL" id="GL380100">
    <property type="protein sequence ID" value="EGT46487.1"/>
    <property type="molecule type" value="Genomic_DNA"/>
</dbReference>
<dbReference type="HOGENOM" id="CLU_020144_0_0_1"/>
<evidence type="ECO:0000313" key="3">
    <source>
        <dbReference type="Proteomes" id="UP000008068"/>
    </source>
</evidence>